<dbReference type="Pfam" id="PF01187">
    <property type="entry name" value="MIF"/>
    <property type="match status" value="1"/>
</dbReference>
<dbReference type="InterPro" id="IPR014347">
    <property type="entry name" value="Tautomerase/MIF_sf"/>
</dbReference>
<evidence type="ECO:0000313" key="14">
    <source>
        <dbReference type="EMBL" id="PTB72840.1"/>
    </source>
</evidence>
<proteinExistence type="inferred from homology"/>
<dbReference type="EMBL" id="KZ679140">
    <property type="protein sequence ID" value="PTB72840.1"/>
    <property type="molecule type" value="Genomic_DNA"/>
</dbReference>
<comment type="catalytic activity">
    <reaction evidence="6">
        <text>3-phenylpyruvate = enol-phenylpyruvate</text>
        <dbReference type="Rhea" id="RHEA:17097"/>
        <dbReference type="ChEBI" id="CHEBI:16815"/>
        <dbReference type="ChEBI" id="CHEBI:18005"/>
        <dbReference type="EC" id="5.3.2.1"/>
    </reaction>
</comment>
<comment type="similarity">
    <text evidence="2">Belongs to the MIF family.</text>
</comment>
<protein>
    <recommendedName>
        <fullName evidence="12">L-dopachrome isomerase</fullName>
        <ecNumber evidence="9">5.3.2.1</ecNumber>
        <ecNumber evidence="8">5.3.3.12</ecNumber>
    </recommendedName>
    <alternativeName>
        <fullName evidence="10">L-dopachrome tautomerase</fullName>
    </alternativeName>
    <alternativeName>
        <fullName evidence="11">Phenylpyruvate tautomerase</fullName>
    </alternativeName>
</protein>
<dbReference type="Gene3D" id="3.30.429.10">
    <property type="entry name" value="Macrophage Migration Inhibitory Factor"/>
    <property type="match status" value="1"/>
</dbReference>
<organism evidence="14 15">
    <name type="scientific">Trichoderma longibrachiatum ATCC 18648</name>
    <dbReference type="NCBI Taxonomy" id="983965"/>
    <lineage>
        <taxon>Eukaryota</taxon>
        <taxon>Fungi</taxon>
        <taxon>Dikarya</taxon>
        <taxon>Ascomycota</taxon>
        <taxon>Pezizomycotina</taxon>
        <taxon>Sordariomycetes</taxon>
        <taxon>Hypocreomycetidae</taxon>
        <taxon>Hypocreales</taxon>
        <taxon>Hypocreaceae</taxon>
        <taxon>Trichoderma</taxon>
    </lineage>
</organism>
<dbReference type="PANTHER" id="PTHR11954">
    <property type="entry name" value="D-DOPACHROME DECARBOXYLASE"/>
    <property type="match status" value="1"/>
</dbReference>
<evidence type="ECO:0000256" key="5">
    <source>
        <dbReference type="ARBA" id="ARBA00023235"/>
    </source>
</evidence>
<accession>A0A2T4BU50</accession>
<keyword evidence="5" id="KW-0413">Isomerase</keyword>
<evidence type="ECO:0000256" key="8">
    <source>
        <dbReference type="ARBA" id="ARBA00038932"/>
    </source>
</evidence>
<dbReference type="GO" id="GO:0004167">
    <property type="term" value="F:dopachrome isomerase activity"/>
    <property type="evidence" value="ECO:0007669"/>
    <property type="project" value="UniProtKB-EC"/>
</dbReference>
<evidence type="ECO:0000313" key="15">
    <source>
        <dbReference type="Proteomes" id="UP000240760"/>
    </source>
</evidence>
<dbReference type="GO" id="GO:0005576">
    <property type="term" value="C:extracellular region"/>
    <property type="evidence" value="ECO:0007669"/>
    <property type="project" value="UniProtKB-SubCell"/>
</dbReference>
<evidence type="ECO:0000256" key="3">
    <source>
        <dbReference type="ARBA" id="ARBA00022514"/>
    </source>
</evidence>
<evidence type="ECO:0000256" key="1">
    <source>
        <dbReference type="ARBA" id="ARBA00004613"/>
    </source>
</evidence>
<feature type="compositionally biased region" description="Low complexity" evidence="13">
    <location>
        <begin position="136"/>
        <end position="158"/>
    </location>
</feature>
<reference evidence="14 15" key="1">
    <citation type="submission" date="2016-07" db="EMBL/GenBank/DDBJ databases">
        <title>Multiple horizontal gene transfer events from other fungi enriched the ability of initially mycotrophic Trichoderma (Ascomycota) to feed on dead plant biomass.</title>
        <authorList>
            <consortium name="DOE Joint Genome Institute"/>
            <person name="Aerts A."/>
            <person name="Atanasova L."/>
            <person name="Chenthamara K."/>
            <person name="Zhang J."/>
            <person name="Grujic M."/>
            <person name="Henrissat B."/>
            <person name="Kuo A."/>
            <person name="Salamov A."/>
            <person name="Lipzen A."/>
            <person name="Labutti K."/>
            <person name="Barry K."/>
            <person name="Miao Y."/>
            <person name="Rahimi M.J."/>
            <person name="Shen Q."/>
            <person name="Grigoriev I.V."/>
            <person name="Kubicek C.P."/>
            <person name="Druzhinina I.S."/>
        </authorList>
    </citation>
    <scope>NUCLEOTIDE SEQUENCE [LARGE SCALE GENOMIC DNA]</scope>
    <source>
        <strain evidence="14 15">ATCC 18648</strain>
    </source>
</reference>
<dbReference type="OrthoDB" id="255819at2759"/>
<keyword evidence="15" id="KW-1185">Reference proteome</keyword>
<evidence type="ECO:0000256" key="7">
    <source>
        <dbReference type="ARBA" id="ARBA00036823"/>
    </source>
</evidence>
<dbReference type="SUPFAM" id="SSF55331">
    <property type="entry name" value="Tautomerase/MIF"/>
    <property type="match status" value="1"/>
</dbReference>
<evidence type="ECO:0000256" key="6">
    <source>
        <dbReference type="ARBA" id="ARBA00036735"/>
    </source>
</evidence>
<keyword evidence="4" id="KW-0964">Secreted</keyword>
<comment type="catalytic activity">
    <reaction evidence="7">
        <text>L-dopachrome = 5,6-dihydroxyindole-2-carboxylate</text>
        <dbReference type="Rhea" id="RHEA:13041"/>
        <dbReference type="ChEBI" id="CHEBI:16875"/>
        <dbReference type="ChEBI" id="CHEBI:57509"/>
        <dbReference type="EC" id="5.3.3.12"/>
    </reaction>
</comment>
<dbReference type="GO" id="GO:0050178">
    <property type="term" value="F:phenylpyruvate tautomerase activity"/>
    <property type="evidence" value="ECO:0007669"/>
    <property type="project" value="UniProtKB-EC"/>
</dbReference>
<name>A0A2T4BU50_TRILO</name>
<dbReference type="STRING" id="983965.A0A2T4BU50"/>
<dbReference type="Proteomes" id="UP000240760">
    <property type="component" value="Unassembled WGS sequence"/>
</dbReference>
<feature type="compositionally biased region" description="Polar residues" evidence="13">
    <location>
        <begin position="159"/>
        <end position="171"/>
    </location>
</feature>
<evidence type="ECO:0000256" key="9">
    <source>
        <dbReference type="ARBA" id="ARBA00039086"/>
    </source>
</evidence>
<dbReference type="PANTHER" id="PTHR11954:SF6">
    <property type="entry name" value="MACROPHAGE MIGRATION INHIBITORY FACTOR"/>
    <property type="match status" value="1"/>
</dbReference>
<evidence type="ECO:0000256" key="12">
    <source>
        <dbReference type="ARBA" id="ARBA00042730"/>
    </source>
</evidence>
<evidence type="ECO:0000256" key="4">
    <source>
        <dbReference type="ARBA" id="ARBA00022525"/>
    </source>
</evidence>
<dbReference type="EC" id="5.3.3.12" evidence="8"/>
<evidence type="ECO:0000256" key="11">
    <source>
        <dbReference type="ARBA" id="ARBA00041912"/>
    </source>
</evidence>
<evidence type="ECO:0000256" key="10">
    <source>
        <dbReference type="ARBA" id="ARBA00041631"/>
    </source>
</evidence>
<dbReference type="EC" id="5.3.2.1" evidence="9"/>
<comment type="subcellular location">
    <subcellularLocation>
        <location evidence="1">Secreted</location>
    </subcellularLocation>
</comment>
<evidence type="ECO:0000256" key="13">
    <source>
        <dbReference type="SAM" id="MobiDB-lite"/>
    </source>
</evidence>
<evidence type="ECO:0000256" key="2">
    <source>
        <dbReference type="ARBA" id="ARBA00005851"/>
    </source>
</evidence>
<keyword evidence="3" id="KW-0202">Cytokine</keyword>
<dbReference type="InterPro" id="IPR001398">
    <property type="entry name" value="Macrophage_inhib_fac"/>
</dbReference>
<feature type="region of interest" description="Disordered" evidence="13">
    <location>
        <begin position="131"/>
        <end position="211"/>
    </location>
</feature>
<sequence length="211" mass="22667">MIYAELKTNIENQQHFLTTLSNHLAARYNRHPSSTVVSLHHSQGLLFGGSPGPAYVLAVMALACEVQPATNKRNAAVLQKHLEVMLGVPSARGMVYFVPVAEEWLAWGGVTVTGRIAEAVAGVEGKEVQDRRRLKSLSLRRSTPAEVPSPSSQSTSPSKNQKGASESSNARIQAGDAETEGNGRGVRKKKSIIHTLFRTSRVDDGDPGSQG</sequence>
<gene>
    <name evidence="14" type="ORF">M440DRAFT_1363143</name>
</gene>
<dbReference type="AlphaFoldDB" id="A0A2T4BU50"/>